<dbReference type="Proteomes" id="UP001054837">
    <property type="component" value="Unassembled WGS sequence"/>
</dbReference>
<dbReference type="AlphaFoldDB" id="A0AAV4RFM9"/>
<sequence>MRSVNMCLFGSKMGCLWPYAIFACRKRLPTLKIPELSKNGFKDFFCMSSLLWIVMSDNHPRGSKVFAIVERSVLLVKVPSRDNELTLKEKTSEAGCHRIPKVFTVPSSMLKEAFGRRKSS</sequence>
<dbReference type="EMBL" id="BPLQ01006015">
    <property type="protein sequence ID" value="GIY19136.1"/>
    <property type="molecule type" value="Genomic_DNA"/>
</dbReference>
<reference evidence="1 2" key="1">
    <citation type="submission" date="2021-06" db="EMBL/GenBank/DDBJ databases">
        <title>Caerostris darwini draft genome.</title>
        <authorList>
            <person name="Kono N."/>
            <person name="Arakawa K."/>
        </authorList>
    </citation>
    <scope>NUCLEOTIDE SEQUENCE [LARGE SCALE GENOMIC DNA]</scope>
</reference>
<comment type="caution">
    <text evidence="1">The sequence shown here is derived from an EMBL/GenBank/DDBJ whole genome shotgun (WGS) entry which is preliminary data.</text>
</comment>
<dbReference type="PROSITE" id="PS51257">
    <property type="entry name" value="PROKAR_LIPOPROTEIN"/>
    <property type="match status" value="1"/>
</dbReference>
<keyword evidence="2" id="KW-1185">Reference proteome</keyword>
<gene>
    <name evidence="1" type="ORF">CDAR_455181</name>
</gene>
<protein>
    <submittedName>
        <fullName evidence="1">Uncharacterized protein</fullName>
    </submittedName>
</protein>
<evidence type="ECO:0000313" key="1">
    <source>
        <dbReference type="EMBL" id="GIY19136.1"/>
    </source>
</evidence>
<accession>A0AAV4RFM9</accession>
<organism evidence="1 2">
    <name type="scientific">Caerostris darwini</name>
    <dbReference type="NCBI Taxonomy" id="1538125"/>
    <lineage>
        <taxon>Eukaryota</taxon>
        <taxon>Metazoa</taxon>
        <taxon>Ecdysozoa</taxon>
        <taxon>Arthropoda</taxon>
        <taxon>Chelicerata</taxon>
        <taxon>Arachnida</taxon>
        <taxon>Araneae</taxon>
        <taxon>Araneomorphae</taxon>
        <taxon>Entelegynae</taxon>
        <taxon>Araneoidea</taxon>
        <taxon>Araneidae</taxon>
        <taxon>Caerostris</taxon>
    </lineage>
</organism>
<name>A0AAV4RFM9_9ARAC</name>
<evidence type="ECO:0000313" key="2">
    <source>
        <dbReference type="Proteomes" id="UP001054837"/>
    </source>
</evidence>
<proteinExistence type="predicted"/>